<dbReference type="GeneID" id="63025948"/>
<dbReference type="EMBL" id="MW314849">
    <property type="protein sequence ID" value="QPO17071.1"/>
    <property type="molecule type" value="Genomic_DNA"/>
</dbReference>
<sequence length="107" mass="11761">MSDDVWDTPAGIPIETHRNASITVPYIWQHISKRWPTSTPFKQVAKVAEEAGEAVGAAIKHDEGRRTSQDVLDELADTIIASIGAMQALGADPAEEVFARWCEVMTR</sequence>
<protein>
    <submittedName>
        <fullName evidence="1">MazG-like nucleotide pyrophosphohydrolase</fullName>
    </submittedName>
</protein>
<dbReference type="RefSeq" id="YP_010001455.1">
    <property type="nucleotide sequence ID" value="NC_053210.1"/>
</dbReference>
<dbReference type="KEGG" id="vg:63025948"/>
<dbReference type="SUPFAM" id="SSF101386">
    <property type="entry name" value="all-alpha NTP pyrophosphatases"/>
    <property type="match status" value="1"/>
</dbReference>
<dbReference type="Proteomes" id="UP000594842">
    <property type="component" value="Segment"/>
</dbReference>
<evidence type="ECO:0000313" key="1">
    <source>
        <dbReference type="EMBL" id="QPO17071.1"/>
    </source>
</evidence>
<evidence type="ECO:0000313" key="2">
    <source>
        <dbReference type="Proteomes" id="UP000594842"/>
    </source>
</evidence>
<dbReference type="Gene3D" id="1.10.287.1080">
    <property type="entry name" value="MazG-like"/>
    <property type="match status" value="1"/>
</dbReference>
<reference evidence="1 2" key="1">
    <citation type="submission" date="2020-12" db="EMBL/GenBank/DDBJ databases">
        <authorList>
            <person name="Kaganovsky A.M."/>
            <person name="Abad L.A."/>
            <person name="Hancock A.M."/>
            <person name="Wiggins Z.F."/>
            <person name="Bellamy Z.J."/>
            <person name="Moore L.A."/>
            <person name="Neal J.P."/>
            <person name="Poydras T.E."/>
            <person name="Timmer K."/>
            <person name="DeJong R."/>
            <person name="Gissendanner C.R."/>
            <person name="Findley A.M."/>
            <person name="Garlena R.A."/>
            <person name="Russell D.A."/>
            <person name="Jacobs-Sera D."/>
            <person name="Hatfull G.F."/>
        </authorList>
    </citation>
    <scope>NUCLEOTIDE SEQUENCE [LARGE SCALE GENOMIC DNA]</scope>
</reference>
<name>A0A7T1KS70_9CAUD</name>
<keyword evidence="2" id="KW-1185">Reference proteome</keyword>
<proteinExistence type="predicted"/>
<accession>A0A7T1KS70</accession>
<organism evidence="1 2">
    <name type="scientific">Gordonia phage Dexdert</name>
    <dbReference type="NCBI Taxonomy" id="2794946"/>
    <lineage>
        <taxon>Viruses</taxon>
        <taxon>Duplodnaviria</taxon>
        <taxon>Heunggongvirae</taxon>
        <taxon>Uroviricota</taxon>
        <taxon>Caudoviricetes</taxon>
        <taxon>Stackebrandtviridae</taxon>
        <taxon>Schenleyvirinae</taxon>
        <taxon>Dexdertvirus</taxon>
        <taxon>Dexdertvirus dexdert</taxon>
    </lineage>
</organism>
<dbReference type="Pfam" id="PF01503">
    <property type="entry name" value="PRA-PH"/>
    <property type="match status" value="1"/>
</dbReference>
<gene>
    <name evidence="1" type="primary">75</name>
    <name evidence="1" type="ORF">SEA_DEXDERT_75</name>
</gene>
<dbReference type="InterPro" id="IPR021130">
    <property type="entry name" value="PRib-ATP_PPHydrolase-like"/>
</dbReference>